<dbReference type="InterPro" id="IPR002935">
    <property type="entry name" value="SAM_O-MeTrfase"/>
</dbReference>
<dbReference type="Proteomes" id="UP000443582">
    <property type="component" value="Unassembled WGS sequence"/>
</dbReference>
<dbReference type="InterPro" id="IPR050362">
    <property type="entry name" value="Cation-dep_OMT"/>
</dbReference>
<dbReference type="PROSITE" id="PS51682">
    <property type="entry name" value="SAM_OMT_I"/>
    <property type="match status" value="1"/>
</dbReference>
<protein>
    <submittedName>
        <fullName evidence="4">Methyltransferase domain-containing protein</fullName>
    </submittedName>
</protein>
<dbReference type="SUPFAM" id="SSF53335">
    <property type="entry name" value="S-adenosyl-L-methionine-dependent methyltransferases"/>
    <property type="match status" value="1"/>
</dbReference>
<dbReference type="PANTHER" id="PTHR10509:SF14">
    <property type="entry name" value="CAFFEOYL-COA O-METHYLTRANSFERASE 3-RELATED"/>
    <property type="match status" value="1"/>
</dbReference>
<dbReference type="Gene3D" id="3.40.50.150">
    <property type="entry name" value="Vaccinia Virus protein VP39"/>
    <property type="match status" value="1"/>
</dbReference>
<dbReference type="CDD" id="cd02440">
    <property type="entry name" value="AdoMet_MTases"/>
    <property type="match status" value="1"/>
</dbReference>
<dbReference type="Pfam" id="PF01596">
    <property type="entry name" value="Methyltransf_3"/>
    <property type="match status" value="1"/>
</dbReference>
<gene>
    <name evidence="4" type="ORF">DAY19_09140</name>
</gene>
<evidence type="ECO:0000256" key="2">
    <source>
        <dbReference type="ARBA" id="ARBA00022679"/>
    </source>
</evidence>
<keyword evidence="1 4" id="KW-0489">Methyltransferase</keyword>
<keyword evidence="5" id="KW-1185">Reference proteome</keyword>
<evidence type="ECO:0000313" key="4">
    <source>
        <dbReference type="EMBL" id="RZF21843.1"/>
    </source>
</evidence>
<proteinExistence type="predicted"/>
<dbReference type="PANTHER" id="PTHR10509">
    <property type="entry name" value="O-METHYLTRANSFERASE-RELATED"/>
    <property type="match status" value="1"/>
</dbReference>
<evidence type="ECO:0000256" key="1">
    <source>
        <dbReference type="ARBA" id="ARBA00022603"/>
    </source>
</evidence>
<sequence length="214" mass="24112">MENLELVEEYCLKKSNTPSELCVQLGDYTKDKHPLGHMISGELVASLLGFFINLNEYKNILDIGTFTGYSALSMAEFLPEDGKVITIDKNKKINTFAKSYWDKSPHGKKIEALFGDANQVLESLTDQSFDLVFIDADKGSYKNYLEFALKLLSTKGVIVVDNVLRAGRVATDDMPSEDKSVNAIAEFNDYVESRDDLFKTMLPIRDGLYLIQRK</sequence>
<organism evidence="4 5">
    <name type="scientific">Halobacteriovorax vibrionivorans</name>
    <dbReference type="NCBI Taxonomy" id="2152716"/>
    <lineage>
        <taxon>Bacteria</taxon>
        <taxon>Pseudomonadati</taxon>
        <taxon>Bdellovibrionota</taxon>
        <taxon>Bacteriovoracia</taxon>
        <taxon>Bacteriovoracales</taxon>
        <taxon>Halobacteriovoraceae</taxon>
        <taxon>Halobacteriovorax</taxon>
    </lineage>
</organism>
<dbReference type="RefSeq" id="WP_115361643.1">
    <property type="nucleotide sequence ID" value="NZ_QDKL01000002.1"/>
</dbReference>
<keyword evidence="2" id="KW-0808">Transferase</keyword>
<dbReference type="EMBL" id="QDKL01000002">
    <property type="protein sequence ID" value="RZF21843.1"/>
    <property type="molecule type" value="Genomic_DNA"/>
</dbReference>
<evidence type="ECO:0000313" key="5">
    <source>
        <dbReference type="Proteomes" id="UP000443582"/>
    </source>
</evidence>
<dbReference type="GO" id="GO:0008168">
    <property type="term" value="F:methyltransferase activity"/>
    <property type="evidence" value="ECO:0007669"/>
    <property type="project" value="UniProtKB-KW"/>
</dbReference>
<keyword evidence="3" id="KW-0949">S-adenosyl-L-methionine</keyword>
<evidence type="ECO:0000256" key="3">
    <source>
        <dbReference type="ARBA" id="ARBA00022691"/>
    </source>
</evidence>
<dbReference type="GO" id="GO:0032259">
    <property type="term" value="P:methylation"/>
    <property type="evidence" value="ECO:0007669"/>
    <property type="project" value="UniProtKB-KW"/>
</dbReference>
<name>A0ABY0II77_9BACT</name>
<comment type="caution">
    <text evidence="4">The sequence shown here is derived from an EMBL/GenBank/DDBJ whole genome shotgun (WGS) entry which is preliminary data.</text>
</comment>
<reference evidence="5" key="1">
    <citation type="journal article" date="2019" name="Int. J. Syst. Evol. Microbiol.">
        <title>Halobacteriovorax valvorus sp. nov., a novel prokaryotic predator isolated from coastal seawater of China.</title>
        <authorList>
            <person name="Chen M.-X."/>
        </authorList>
    </citation>
    <scope>NUCLEOTIDE SEQUENCE [LARGE SCALE GENOMIC DNA]</scope>
    <source>
        <strain evidence="5">BL9</strain>
    </source>
</reference>
<dbReference type="InterPro" id="IPR029063">
    <property type="entry name" value="SAM-dependent_MTases_sf"/>
</dbReference>
<accession>A0ABY0II77</accession>